<dbReference type="AlphaFoldDB" id="A0A4R2F4Z1"/>
<feature type="binding site" evidence="7">
    <location>
        <begin position="179"/>
        <end position="181"/>
    </location>
    <ligand>
        <name>substrate</name>
    </ligand>
</feature>
<comment type="caution">
    <text evidence="7">Lacks conserved residue(s) required for the propagation of feature annotation.</text>
</comment>
<evidence type="ECO:0000256" key="7">
    <source>
        <dbReference type="HAMAP-Rule" id="MF_01640"/>
    </source>
</evidence>
<dbReference type="GO" id="GO:0042823">
    <property type="term" value="P:pyridoxal phosphate biosynthetic process"/>
    <property type="evidence" value="ECO:0007669"/>
    <property type="project" value="UniProtKB-UniRule"/>
</dbReference>
<dbReference type="PRINTS" id="PR00078">
    <property type="entry name" value="G3PDHDRGNASE"/>
</dbReference>
<evidence type="ECO:0000256" key="3">
    <source>
        <dbReference type="ARBA" id="ARBA00023002"/>
    </source>
</evidence>
<dbReference type="Gene3D" id="3.30.360.10">
    <property type="entry name" value="Dihydrodipicolinate Reductase, domain 2"/>
    <property type="match status" value="1"/>
</dbReference>
<dbReference type="InterPro" id="IPR020829">
    <property type="entry name" value="GlycerAld_3-P_DH_cat"/>
</dbReference>
<keyword evidence="9" id="KW-0547">Nucleotide-binding</keyword>
<evidence type="ECO:0000256" key="1">
    <source>
        <dbReference type="ARBA" id="ARBA00011881"/>
    </source>
</evidence>
<evidence type="ECO:0000313" key="12">
    <source>
        <dbReference type="EMBL" id="TCN81395.1"/>
    </source>
</evidence>
<protein>
    <recommendedName>
        <fullName evidence="7">D-erythrose-4-phosphate dehydrogenase</fullName>
        <shortName evidence="7">E4PDH</shortName>
        <ecNumber evidence="7">1.2.1.72</ecNumber>
    </recommendedName>
</protein>
<dbReference type="NCBIfam" id="NF010058">
    <property type="entry name" value="PRK13535.1"/>
    <property type="match status" value="1"/>
</dbReference>
<dbReference type="HAMAP" id="MF_01640">
    <property type="entry name" value="E4P_dehydrog"/>
    <property type="match status" value="1"/>
</dbReference>
<evidence type="ECO:0000256" key="10">
    <source>
        <dbReference type="PIRSR" id="PIRSR000149-4"/>
    </source>
</evidence>
<keyword evidence="5 7" id="KW-0664">Pyridoxine biosynthesis</keyword>
<feature type="domain" description="Glyceraldehyde 3-phosphate dehydrogenase NAD(P) binding" evidence="11">
    <location>
        <begin position="28"/>
        <end position="180"/>
    </location>
</feature>
<dbReference type="NCBIfam" id="TIGR01532">
    <property type="entry name" value="E4PD_g-proteo"/>
    <property type="match status" value="1"/>
</dbReference>
<dbReference type="FunFam" id="3.40.50.720:FF:000001">
    <property type="entry name" value="Glyceraldehyde-3-phosphate dehydrogenase"/>
    <property type="match status" value="1"/>
</dbReference>
<comment type="similarity">
    <text evidence="7">Belongs to the glyceraldehyde-3-phosphate dehydrogenase family. Epd subfamily.</text>
</comment>
<dbReference type="PANTHER" id="PTHR43148">
    <property type="entry name" value="GLYCERALDEHYDE-3-PHOSPHATE DEHYDROGENASE 2"/>
    <property type="match status" value="1"/>
</dbReference>
<feature type="binding site" evidence="7">
    <location>
        <position position="261"/>
    </location>
    <ligand>
        <name>substrate</name>
    </ligand>
</feature>
<comment type="function">
    <text evidence="7">Catalyzes the NAD-dependent conversion of D-erythrose 4-phosphate to 4-phosphoerythronate.</text>
</comment>
<evidence type="ECO:0000256" key="6">
    <source>
        <dbReference type="ARBA" id="ARBA00050771"/>
    </source>
</evidence>
<gene>
    <name evidence="7" type="primary">epd</name>
    <name evidence="12" type="ORF">EDC91_12449</name>
</gene>
<keyword evidence="3 7" id="KW-0560">Oxidoreductase</keyword>
<reference evidence="12 13" key="1">
    <citation type="submission" date="2019-03" db="EMBL/GenBank/DDBJ databases">
        <title>Freshwater and sediment microbial communities from various areas in North America, analyzing microbe dynamics in response to fracking.</title>
        <authorList>
            <person name="Lamendella R."/>
        </authorList>
    </citation>
    <scope>NUCLEOTIDE SEQUENCE [LARGE SCALE GENOMIC DNA]</scope>
    <source>
        <strain evidence="12 13">74A</strain>
    </source>
</reference>
<dbReference type="InterPro" id="IPR006422">
    <property type="entry name" value="E4P_DH_bac"/>
</dbReference>
<sequence>MLAIHNGLSYDRPLFYRPEIEGYELPMIRVAINGYGRIGRSVLRALYESGKRQQLQIVAINELAKPEAMVHLTNYDTTHGRFSLRATLEQEQMQVGNDAITLLHQADASKLPWQQLDVDLVLECTGALHDRAACATHLLAGARKVLISHPASADVDATIVYGVNDELLTPEHTVVSNASCTTNCVIPVISELDRHFGIRSGAITTIHASMNDQQVIDAYHDDLRRTRAASQSIIPVDTKLARGIERILPQMKDKFEAISVRVPTVNVTAIDVSLTVDKRVNIATVNQVLLEATRGRLDGILGFTDEPLVSCDFNHDPRSSVVDGTQTRVSDGHLIKLLLWCDNEWGFANRMLDTALAMFPPEA</sequence>
<dbReference type="SUPFAM" id="SSF55347">
    <property type="entry name" value="Glyceraldehyde-3-phosphate dehydrogenase-like, C-terminal domain"/>
    <property type="match status" value="1"/>
</dbReference>
<keyword evidence="2 7" id="KW-0963">Cytoplasm</keyword>
<feature type="active site" description="Nucleophile" evidence="7 8">
    <location>
        <position position="180"/>
    </location>
</feature>
<feature type="binding site" evidence="7 9">
    <location>
        <begin position="37"/>
        <end position="38"/>
    </location>
    <ligand>
        <name>NAD(+)</name>
        <dbReference type="ChEBI" id="CHEBI:57540"/>
    </ligand>
</feature>
<keyword evidence="13" id="KW-1185">Reference proteome</keyword>
<dbReference type="InterPro" id="IPR020828">
    <property type="entry name" value="GlycerAld_3-P_DH_NAD(P)-bd"/>
</dbReference>
<evidence type="ECO:0000256" key="5">
    <source>
        <dbReference type="ARBA" id="ARBA00023096"/>
    </source>
</evidence>
<dbReference type="Gene3D" id="3.40.50.720">
    <property type="entry name" value="NAD(P)-binding Rossmann-like Domain"/>
    <property type="match status" value="1"/>
</dbReference>
<feature type="binding site" evidence="7 9">
    <location>
        <position position="343"/>
    </location>
    <ligand>
        <name>NAD(+)</name>
        <dbReference type="ChEBI" id="CHEBI:57540"/>
    </ligand>
</feature>
<dbReference type="EC" id="1.2.1.72" evidence="7"/>
<dbReference type="EMBL" id="SLWF01000024">
    <property type="protein sequence ID" value="TCN81395.1"/>
    <property type="molecule type" value="Genomic_DNA"/>
</dbReference>
<dbReference type="CDD" id="cd17892">
    <property type="entry name" value="GAPDH_N_E4PDH"/>
    <property type="match status" value="1"/>
</dbReference>
<dbReference type="GO" id="GO:0008615">
    <property type="term" value="P:pyridoxine biosynthetic process"/>
    <property type="evidence" value="ECO:0007669"/>
    <property type="project" value="UniProtKB-UniRule"/>
</dbReference>
<dbReference type="SUPFAM" id="SSF51735">
    <property type="entry name" value="NAD(P)-binding Rossmann-fold domains"/>
    <property type="match status" value="1"/>
</dbReference>
<feature type="binding site" evidence="9">
    <location>
        <position position="148"/>
    </location>
    <ligand>
        <name>NAD(+)</name>
        <dbReference type="ChEBI" id="CHEBI:57540"/>
    </ligand>
</feature>
<dbReference type="GO" id="GO:0005737">
    <property type="term" value="C:cytoplasm"/>
    <property type="evidence" value="ECO:0007669"/>
    <property type="project" value="UniProtKB-SubCell"/>
</dbReference>
<evidence type="ECO:0000256" key="9">
    <source>
        <dbReference type="PIRSR" id="PIRSR000149-3"/>
    </source>
</evidence>
<evidence type="ECO:0000256" key="2">
    <source>
        <dbReference type="ARBA" id="ARBA00022490"/>
    </source>
</evidence>
<dbReference type="InterPro" id="IPR036291">
    <property type="entry name" value="NAD(P)-bd_dom_sf"/>
</dbReference>
<organism evidence="12 13">
    <name type="scientific">Shewanella fodinae</name>
    <dbReference type="NCBI Taxonomy" id="552357"/>
    <lineage>
        <taxon>Bacteria</taxon>
        <taxon>Pseudomonadati</taxon>
        <taxon>Pseudomonadota</taxon>
        <taxon>Gammaproteobacteria</taxon>
        <taxon>Alteromonadales</taxon>
        <taxon>Shewanellaceae</taxon>
        <taxon>Shewanella</taxon>
    </lineage>
</organism>
<proteinExistence type="inferred from homology"/>
<dbReference type="SMART" id="SM00846">
    <property type="entry name" value="Gp_dh_N"/>
    <property type="match status" value="1"/>
</dbReference>
<dbReference type="Pfam" id="PF02800">
    <property type="entry name" value="Gp_dh_C"/>
    <property type="match status" value="1"/>
</dbReference>
<feature type="binding site" evidence="7">
    <location>
        <position position="225"/>
    </location>
    <ligand>
        <name>substrate</name>
    </ligand>
</feature>
<feature type="binding site" evidence="7">
    <location>
        <begin position="238"/>
        <end position="239"/>
    </location>
    <ligand>
        <name>substrate</name>
    </ligand>
</feature>
<feature type="site" description="Activates thiol group during catalysis" evidence="7 10">
    <location>
        <position position="207"/>
    </location>
</feature>
<evidence type="ECO:0000313" key="13">
    <source>
        <dbReference type="Proteomes" id="UP000294832"/>
    </source>
</evidence>
<name>A0A4R2F4Z1_9GAMM</name>
<keyword evidence="4 7" id="KW-0520">NAD</keyword>
<accession>A0A4R2F4Z1</accession>
<comment type="caution">
    <text evidence="12">The sequence shown here is derived from an EMBL/GenBank/DDBJ whole genome shotgun (WGS) entry which is preliminary data.</text>
</comment>
<dbReference type="GO" id="GO:0048001">
    <property type="term" value="F:erythrose-4-phosphate dehydrogenase activity"/>
    <property type="evidence" value="ECO:0007669"/>
    <property type="project" value="UniProtKB-UniRule"/>
</dbReference>
<dbReference type="UniPathway" id="UPA00244">
    <property type="reaction ID" value="UER00309"/>
</dbReference>
<dbReference type="InterPro" id="IPR020831">
    <property type="entry name" value="GlycerAld/Erythrose_P_DH"/>
</dbReference>
<dbReference type="GO" id="GO:0051287">
    <property type="term" value="F:NAD binding"/>
    <property type="evidence" value="ECO:0007669"/>
    <property type="project" value="InterPro"/>
</dbReference>
<dbReference type="PIRSF" id="PIRSF000149">
    <property type="entry name" value="GAP_DH"/>
    <property type="match status" value="1"/>
</dbReference>
<evidence type="ECO:0000256" key="8">
    <source>
        <dbReference type="PIRSR" id="PIRSR000149-1"/>
    </source>
</evidence>
<comment type="pathway">
    <text evidence="7">Cofactor biosynthesis; pyridoxine 5'-phosphate biosynthesis; pyridoxine 5'-phosphate from D-erythrose 4-phosphate: step 1/5.</text>
</comment>
<dbReference type="CDD" id="cd23937">
    <property type="entry name" value="GAPDH_C_E4PDH"/>
    <property type="match status" value="1"/>
</dbReference>
<dbReference type="Proteomes" id="UP000294832">
    <property type="component" value="Unassembled WGS sequence"/>
</dbReference>
<comment type="catalytic activity">
    <reaction evidence="6 7">
        <text>D-erythrose 4-phosphate + NAD(+) + H2O = 4-phospho-D-erythronate + NADH + 2 H(+)</text>
        <dbReference type="Rhea" id="RHEA:12056"/>
        <dbReference type="ChEBI" id="CHEBI:15377"/>
        <dbReference type="ChEBI" id="CHEBI:15378"/>
        <dbReference type="ChEBI" id="CHEBI:16897"/>
        <dbReference type="ChEBI" id="CHEBI:57540"/>
        <dbReference type="ChEBI" id="CHEBI:57945"/>
        <dbReference type="ChEBI" id="CHEBI:58766"/>
        <dbReference type="EC" id="1.2.1.72"/>
    </reaction>
</comment>
<dbReference type="FunFam" id="3.30.360.10:FF:000007">
    <property type="entry name" value="D-erythrose-4-phosphate dehydrogenase"/>
    <property type="match status" value="1"/>
</dbReference>
<evidence type="ECO:0000259" key="11">
    <source>
        <dbReference type="SMART" id="SM00846"/>
    </source>
</evidence>
<comment type="subcellular location">
    <subcellularLocation>
        <location evidence="7">Cytoplasm</location>
    </subcellularLocation>
</comment>
<evidence type="ECO:0000256" key="4">
    <source>
        <dbReference type="ARBA" id="ARBA00023027"/>
    </source>
</evidence>
<comment type="subunit">
    <text evidence="1 7">Homotetramer.</text>
</comment>
<dbReference type="Pfam" id="PF00044">
    <property type="entry name" value="Gp_dh_N"/>
    <property type="match status" value="1"/>
</dbReference>